<dbReference type="AlphaFoldDB" id="A0A0H2RUY6"/>
<dbReference type="EMBL" id="KQ085926">
    <property type="protein sequence ID" value="KLO15654.1"/>
    <property type="molecule type" value="Genomic_DNA"/>
</dbReference>
<reference evidence="1 2" key="1">
    <citation type="submission" date="2015-04" db="EMBL/GenBank/DDBJ databases">
        <title>Complete genome sequence of Schizopora paradoxa KUC8140, a cosmopolitan wood degrader in East Asia.</title>
        <authorList>
            <consortium name="DOE Joint Genome Institute"/>
            <person name="Min B."/>
            <person name="Park H."/>
            <person name="Jang Y."/>
            <person name="Kim J.-J."/>
            <person name="Kim K.H."/>
            <person name="Pangilinan J."/>
            <person name="Lipzen A."/>
            <person name="Riley R."/>
            <person name="Grigoriev I.V."/>
            <person name="Spatafora J.W."/>
            <person name="Choi I.-G."/>
        </authorList>
    </citation>
    <scope>NUCLEOTIDE SEQUENCE [LARGE SCALE GENOMIC DNA]</scope>
    <source>
        <strain evidence="1 2">KUC8140</strain>
    </source>
</reference>
<proteinExistence type="predicted"/>
<dbReference type="Proteomes" id="UP000053477">
    <property type="component" value="Unassembled WGS sequence"/>
</dbReference>
<sequence>MGLSSASHLLPPAFSKWHLSRVSLSAGQTCTRYHIRQRHFLAGRRRLGPILPSYPWSRGHPNECINDGHRRLSPIYPNHYPDYHQPRLHWTFSSNPTRRSYLPCDAYNQWLRNPYSAWFGWQQAHSLPDADTAHKLSHPLSLQRLHYKPADAVDIPCSPLCFVLGG</sequence>
<name>A0A0H2RUY6_9AGAM</name>
<protein>
    <submittedName>
        <fullName evidence="1">Uncharacterized protein</fullName>
    </submittedName>
</protein>
<evidence type="ECO:0000313" key="1">
    <source>
        <dbReference type="EMBL" id="KLO15654.1"/>
    </source>
</evidence>
<evidence type="ECO:0000313" key="2">
    <source>
        <dbReference type="Proteomes" id="UP000053477"/>
    </source>
</evidence>
<dbReference type="InParanoid" id="A0A0H2RUY6"/>
<organism evidence="1 2">
    <name type="scientific">Schizopora paradoxa</name>
    <dbReference type="NCBI Taxonomy" id="27342"/>
    <lineage>
        <taxon>Eukaryota</taxon>
        <taxon>Fungi</taxon>
        <taxon>Dikarya</taxon>
        <taxon>Basidiomycota</taxon>
        <taxon>Agaricomycotina</taxon>
        <taxon>Agaricomycetes</taxon>
        <taxon>Hymenochaetales</taxon>
        <taxon>Schizoporaceae</taxon>
        <taxon>Schizopora</taxon>
    </lineage>
</organism>
<gene>
    <name evidence="1" type="ORF">SCHPADRAFT_250501</name>
</gene>
<accession>A0A0H2RUY6</accession>
<keyword evidence="2" id="KW-1185">Reference proteome</keyword>